<reference evidence="3 4" key="1">
    <citation type="submission" date="2016-10" db="EMBL/GenBank/DDBJ databases">
        <authorList>
            <person name="de Groot N.N."/>
        </authorList>
    </citation>
    <scope>NUCLEOTIDE SEQUENCE [LARGE SCALE GENOMIC DNA]</scope>
    <source>
        <strain evidence="3 4">CGMCC 4.1877</strain>
    </source>
</reference>
<dbReference type="InterPro" id="IPR039261">
    <property type="entry name" value="FNR_nucleotide-bd"/>
</dbReference>
<feature type="domain" description="SIP-like Rossmann fold" evidence="1">
    <location>
        <begin position="117"/>
        <end position="227"/>
    </location>
</feature>
<dbReference type="PANTHER" id="PTHR30157">
    <property type="entry name" value="FERRIC REDUCTASE, NADPH-DEPENDENT"/>
    <property type="match status" value="1"/>
</dbReference>
<feature type="domain" description="Siderophore-interacting FAD-binding" evidence="2">
    <location>
        <begin position="62"/>
        <end position="104"/>
    </location>
</feature>
<dbReference type="Gene3D" id="2.40.30.10">
    <property type="entry name" value="Translation factors"/>
    <property type="match status" value="1"/>
</dbReference>
<proteinExistence type="predicted"/>
<dbReference type="InterPro" id="IPR013113">
    <property type="entry name" value="SIP_FAD-bd"/>
</dbReference>
<dbReference type="SUPFAM" id="SSF63380">
    <property type="entry name" value="Riboflavin synthase domain-like"/>
    <property type="match status" value="1"/>
</dbReference>
<dbReference type="RefSeq" id="WP_177238748.1">
    <property type="nucleotide sequence ID" value="NZ_FOUY01000043.1"/>
</dbReference>
<evidence type="ECO:0000313" key="3">
    <source>
        <dbReference type="EMBL" id="SFO30548.1"/>
    </source>
</evidence>
<dbReference type="Proteomes" id="UP000199614">
    <property type="component" value="Unassembled WGS sequence"/>
</dbReference>
<evidence type="ECO:0000259" key="2">
    <source>
        <dbReference type="Pfam" id="PF08021"/>
    </source>
</evidence>
<sequence>MTAAVTEERTDVRVVGLQRLSETFVRAEIEGDALSRLGLPGAPDEACVFHFPLTGGGRDEYGRWYTLREISPCRTRASIDLVCHPGGVGADWARRARVGDELGVSRSHSWFRRPADARWQILVGDAAVVPALARVVAETPPGIDTEVVLEVDEIPADFPRGGRLRHEPVTGDTSRLAEIVAGLELPEGPGYIYVGGEAAATRAARKHLRHERKLPASAYGVLGYWRRDADTFRRRWAENKERYERAYTDAATAGAGDEEQTLDLYEATLERDGLL</sequence>
<evidence type="ECO:0000313" key="4">
    <source>
        <dbReference type="Proteomes" id="UP000199614"/>
    </source>
</evidence>
<dbReference type="CDD" id="cd06193">
    <property type="entry name" value="siderophore_interacting"/>
    <property type="match status" value="1"/>
</dbReference>
<protein>
    <submittedName>
        <fullName evidence="3">NADPH-dependent ferric siderophore reductase, contains FAD-binding and SIP domains</fullName>
    </submittedName>
</protein>
<keyword evidence="4" id="KW-1185">Reference proteome</keyword>
<dbReference type="Pfam" id="PF08021">
    <property type="entry name" value="FAD_binding_9"/>
    <property type="match status" value="1"/>
</dbReference>
<dbReference type="InterPro" id="IPR039374">
    <property type="entry name" value="SIP_fam"/>
</dbReference>
<evidence type="ECO:0000259" key="1">
    <source>
        <dbReference type="Pfam" id="PF04954"/>
    </source>
</evidence>
<accession>A0A1I5G3F9</accession>
<dbReference type="EMBL" id="FOUY01000043">
    <property type="protein sequence ID" value="SFO30548.1"/>
    <property type="molecule type" value="Genomic_DNA"/>
</dbReference>
<dbReference type="InterPro" id="IPR007037">
    <property type="entry name" value="SIP_rossman_dom"/>
</dbReference>
<dbReference type="STRING" id="260086.SAMN05216207_10435"/>
<dbReference type="Pfam" id="PF04954">
    <property type="entry name" value="SIP"/>
    <property type="match status" value="1"/>
</dbReference>
<dbReference type="PANTHER" id="PTHR30157:SF0">
    <property type="entry name" value="NADPH-DEPENDENT FERRIC-CHELATE REDUCTASE"/>
    <property type="match status" value="1"/>
</dbReference>
<gene>
    <name evidence="3" type="ORF">SAMN05216207_10435</name>
</gene>
<organism evidence="3 4">
    <name type="scientific">Pseudonocardia ammonioxydans</name>
    <dbReference type="NCBI Taxonomy" id="260086"/>
    <lineage>
        <taxon>Bacteria</taxon>
        <taxon>Bacillati</taxon>
        <taxon>Actinomycetota</taxon>
        <taxon>Actinomycetes</taxon>
        <taxon>Pseudonocardiales</taxon>
        <taxon>Pseudonocardiaceae</taxon>
        <taxon>Pseudonocardia</taxon>
    </lineage>
</organism>
<dbReference type="Gene3D" id="3.40.50.80">
    <property type="entry name" value="Nucleotide-binding domain of ferredoxin-NADP reductase (FNR) module"/>
    <property type="match status" value="1"/>
</dbReference>
<dbReference type="AlphaFoldDB" id="A0A1I5G3F9"/>
<name>A0A1I5G3F9_PSUAM</name>
<dbReference type="InterPro" id="IPR017938">
    <property type="entry name" value="Riboflavin_synthase-like_b-brl"/>
</dbReference>